<evidence type="ECO:0000256" key="2">
    <source>
        <dbReference type="SAM" id="MobiDB-lite"/>
    </source>
</evidence>
<feature type="region of interest" description="Disordered" evidence="2">
    <location>
        <begin position="22"/>
        <end position="60"/>
    </location>
</feature>
<dbReference type="EMBL" id="OZ004254">
    <property type="protein sequence ID" value="CAK7897960.1"/>
    <property type="molecule type" value="Genomic_DNA"/>
</dbReference>
<reference evidence="3 4" key="1">
    <citation type="submission" date="2024-01" db="EMBL/GenBank/DDBJ databases">
        <authorList>
            <consortium name="Genoscope - CEA"/>
            <person name="William W."/>
        </authorList>
    </citation>
    <scope>NUCLEOTIDE SEQUENCE [LARGE SCALE GENOMIC DNA]</scope>
    <source>
        <strain evidence="3 4">29B2s-10</strain>
    </source>
</reference>
<dbReference type="Proteomes" id="UP001497600">
    <property type="component" value="Chromosome B"/>
</dbReference>
<feature type="compositionally biased region" description="Acidic residues" evidence="2">
    <location>
        <begin position="675"/>
        <end position="698"/>
    </location>
</feature>
<feature type="compositionally biased region" description="Polar residues" evidence="2">
    <location>
        <begin position="298"/>
        <end position="331"/>
    </location>
</feature>
<feature type="coiled-coil region" evidence="1">
    <location>
        <begin position="221"/>
        <end position="248"/>
    </location>
</feature>
<gene>
    <name evidence="3" type="ORF">CAAN4_B12266</name>
</gene>
<feature type="region of interest" description="Disordered" evidence="2">
    <location>
        <begin position="673"/>
        <end position="698"/>
    </location>
</feature>
<evidence type="ECO:0000256" key="1">
    <source>
        <dbReference type="SAM" id="Coils"/>
    </source>
</evidence>
<name>A0ABP0E8D8_9ASCO</name>
<evidence type="ECO:0000313" key="3">
    <source>
        <dbReference type="EMBL" id="CAK7897960.1"/>
    </source>
</evidence>
<feature type="region of interest" description="Disordered" evidence="2">
    <location>
        <begin position="578"/>
        <end position="602"/>
    </location>
</feature>
<organism evidence="3 4">
    <name type="scientific">[Candida] anglica</name>
    <dbReference type="NCBI Taxonomy" id="148631"/>
    <lineage>
        <taxon>Eukaryota</taxon>
        <taxon>Fungi</taxon>
        <taxon>Dikarya</taxon>
        <taxon>Ascomycota</taxon>
        <taxon>Saccharomycotina</taxon>
        <taxon>Pichiomycetes</taxon>
        <taxon>Debaryomycetaceae</taxon>
        <taxon>Kurtzmaniella</taxon>
    </lineage>
</organism>
<feature type="region of interest" description="Disordered" evidence="2">
    <location>
        <begin position="281"/>
        <end position="358"/>
    </location>
</feature>
<sequence length="768" mass="88057">MSINGVINTKPLGISSQANQMQSNNINNNKNKRKSMGLGIRSGTNENHNCEMGVQTPPKSTKMNVAEFPEIDPSPLNNQNKLIEQYLQLERTYTDLLLRNNHLANEKQLLENDLNVKGLTILQQSEKCDNYEIVLQNLKNEYHQNQELYEKEIFYYKELVEELQEKVAKVKQGENKENSAEVEVDDPSISIDGESYNKLLKEYRVLQSNFELEQNSKLVLMDQIEFLMRERERELEEENEENVLEELDGAGAVIDEFLEHSSNSIDVENTTYHMINELENDTSDESEQEEYEEEGESNNLQGDSCLLISSSPLKSHQSRLPSLETTTNFQFPASPHKEEELKRSSLPSKLKTHTSPHLEQDDFVLSPLKLTSHYQGYFEGDNDPANSYSSSNIPAVKRYSSSKPTHSRYNSHDIFPIKVEFEPTSTTTPAPLRSTSVPEKFYKNSVRNSAFVALNGGSPNYPDTSINSSMESSSKRSSLIMDQSMLTNDMTKQEIMKLKFELQSLKLHNEKLLSYIGFELQKQKKNIKKLSHKQSMDSLRNKKMEYSDAKLIEKSKEMLIHKKRVLRSVSINAIMRGNNPHPHTHPHPHPTTTVGGSRRSSGIMSKGLINGFPFVFGEEDEDEDVYGFLNHQSKFNSRLFSNGMDEYYDIDEMSDEDQIGHKKYKSQIFKHTVYDSDEDDDDDDDEGEDADLDQEGEGDITSMWSEEEEAQNGMFKQIKNLFTGNYNDTTKSKKAEELQDETLKYKFFSLAIGIMIIGIRFSHHQSQN</sequence>
<accession>A0ABP0E8D8</accession>
<evidence type="ECO:0000313" key="4">
    <source>
        <dbReference type="Proteomes" id="UP001497600"/>
    </source>
</evidence>
<feature type="coiled-coil region" evidence="1">
    <location>
        <begin position="93"/>
        <end position="176"/>
    </location>
</feature>
<protein>
    <submittedName>
        <fullName evidence="3">Uncharacterized protein</fullName>
    </submittedName>
</protein>
<keyword evidence="1" id="KW-0175">Coiled coil</keyword>
<feature type="compositionally biased region" description="Acidic residues" evidence="2">
    <location>
        <begin position="281"/>
        <end position="296"/>
    </location>
</feature>
<proteinExistence type="predicted"/>
<keyword evidence="4" id="KW-1185">Reference proteome</keyword>